<organism evidence="6 7">
    <name type="scientific">Microbacterium kyungheense</name>
    <dbReference type="NCBI Taxonomy" id="1263636"/>
    <lineage>
        <taxon>Bacteria</taxon>
        <taxon>Bacillati</taxon>
        <taxon>Actinomycetota</taxon>
        <taxon>Actinomycetes</taxon>
        <taxon>Micrococcales</taxon>
        <taxon>Microbacteriaceae</taxon>
        <taxon>Microbacterium</taxon>
    </lineage>
</organism>
<evidence type="ECO:0000256" key="5">
    <source>
        <dbReference type="RuleBase" id="RU004508"/>
    </source>
</evidence>
<dbReference type="RefSeq" id="WP_221886271.1">
    <property type="nucleotide sequence ID" value="NZ_BAABLH010000001.1"/>
</dbReference>
<dbReference type="PIRSF" id="PIRSF000390">
    <property type="entry name" value="PLP_StrS"/>
    <property type="match status" value="1"/>
</dbReference>
<dbReference type="GO" id="GO:0008483">
    <property type="term" value="F:transaminase activity"/>
    <property type="evidence" value="ECO:0007669"/>
    <property type="project" value="TreeGrafter"/>
</dbReference>
<accession>A0A543FJN3</accession>
<dbReference type="Gene3D" id="3.40.640.10">
    <property type="entry name" value="Type I PLP-dependent aspartate aminotransferase-like (Major domain)"/>
    <property type="match status" value="1"/>
</dbReference>
<evidence type="ECO:0000256" key="3">
    <source>
        <dbReference type="PIRSR" id="PIRSR000390-1"/>
    </source>
</evidence>
<reference evidence="6 7" key="1">
    <citation type="submission" date="2019-06" db="EMBL/GenBank/DDBJ databases">
        <title>Sequencing the genomes of 1000 actinobacteria strains.</title>
        <authorList>
            <person name="Klenk H.-P."/>
        </authorList>
    </citation>
    <scope>NUCLEOTIDE SEQUENCE [LARGE SCALE GENOMIC DNA]</scope>
    <source>
        <strain evidence="6 7">DSM 105492</strain>
    </source>
</reference>
<dbReference type="GO" id="GO:0000271">
    <property type="term" value="P:polysaccharide biosynthetic process"/>
    <property type="evidence" value="ECO:0007669"/>
    <property type="project" value="TreeGrafter"/>
</dbReference>
<dbReference type="InterPro" id="IPR015421">
    <property type="entry name" value="PyrdxlP-dep_Trfase_major"/>
</dbReference>
<feature type="modified residue" description="N6-(pyridoxal phosphate)lysine" evidence="4">
    <location>
        <position position="192"/>
    </location>
</feature>
<comment type="caution">
    <text evidence="6">The sequence shown here is derived from an EMBL/GenBank/DDBJ whole genome shotgun (WGS) entry which is preliminary data.</text>
</comment>
<evidence type="ECO:0000313" key="6">
    <source>
        <dbReference type="EMBL" id="TQM34090.1"/>
    </source>
</evidence>
<name>A0A543FJN3_9MICO</name>
<dbReference type="AlphaFoldDB" id="A0A543FJN3"/>
<dbReference type="CDD" id="cd00616">
    <property type="entry name" value="AHBA_syn"/>
    <property type="match status" value="1"/>
</dbReference>
<dbReference type="PANTHER" id="PTHR30244:SF9">
    <property type="entry name" value="PROTEIN RV3402C"/>
    <property type="match status" value="1"/>
</dbReference>
<keyword evidence="1 4" id="KW-0663">Pyridoxal phosphate</keyword>
<dbReference type="InterPro" id="IPR000653">
    <property type="entry name" value="DegT/StrS_aminotransferase"/>
</dbReference>
<dbReference type="GO" id="GO:0030170">
    <property type="term" value="F:pyridoxal phosphate binding"/>
    <property type="evidence" value="ECO:0007669"/>
    <property type="project" value="TreeGrafter"/>
</dbReference>
<evidence type="ECO:0000256" key="1">
    <source>
        <dbReference type="ARBA" id="ARBA00022898"/>
    </source>
</evidence>
<dbReference type="InterPro" id="IPR015424">
    <property type="entry name" value="PyrdxlP-dep_Trfase"/>
</dbReference>
<evidence type="ECO:0000256" key="2">
    <source>
        <dbReference type="ARBA" id="ARBA00037999"/>
    </source>
</evidence>
<proteinExistence type="inferred from homology"/>
<comment type="similarity">
    <text evidence="2 5">Belongs to the DegT/DnrJ/EryC1 family.</text>
</comment>
<protein>
    <submittedName>
        <fullName evidence="6">dTDP-4-amino-4,6-dideoxygalactose transaminase</fullName>
    </submittedName>
</protein>
<gene>
    <name evidence="6" type="ORF">FB391_0377</name>
</gene>
<feature type="active site" description="Proton acceptor" evidence="3">
    <location>
        <position position="192"/>
    </location>
</feature>
<keyword evidence="7" id="KW-1185">Reference proteome</keyword>
<dbReference type="PANTHER" id="PTHR30244">
    <property type="entry name" value="TRANSAMINASE"/>
    <property type="match status" value="1"/>
</dbReference>
<dbReference type="EMBL" id="VFPE01000001">
    <property type="protein sequence ID" value="TQM34090.1"/>
    <property type="molecule type" value="Genomic_DNA"/>
</dbReference>
<dbReference type="SUPFAM" id="SSF53383">
    <property type="entry name" value="PLP-dependent transferases"/>
    <property type="match status" value="1"/>
</dbReference>
<evidence type="ECO:0000313" key="7">
    <source>
        <dbReference type="Proteomes" id="UP000320235"/>
    </source>
</evidence>
<evidence type="ECO:0000256" key="4">
    <source>
        <dbReference type="PIRSR" id="PIRSR000390-2"/>
    </source>
</evidence>
<sequence>MEINEANVFEQPLHVGRPNMGDRDKFLALASEIFDRRWLTNDGPLVREFESSLSEFLGVKHVIAVANCTLGLELVVEGLGLTGEVIVPSFTFVATAHAIAWRGLRPVFADIDPETHTLDVESVRNRITSETSAILAVHLWGRPAAVRELQQLADEYGLKLILDAAHAFGVATESGSIGNFGVAEIFSFHATKFFNSFEGGAISTNDDVLAANLRLSRNFGFAGEDNVIRLGSNAKMTEICAAMGLVNLDDVEKFTEINTSNFERYSRKLADIRGITLHEVAPEGTKSNHQYVVALVAGGRRDDVISDLRSHNVLARRYFWPGAHRMEPYRSHWPNAGKGLPHTEAVADQVVVLPTGSAIDADAIDRVTDIIAGTLAR</sequence>
<dbReference type="Proteomes" id="UP000320235">
    <property type="component" value="Unassembled WGS sequence"/>
</dbReference>
<dbReference type="Pfam" id="PF01041">
    <property type="entry name" value="DegT_DnrJ_EryC1"/>
    <property type="match status" value="1"/>
</dbReference>